<dbReference type="STRING" id="1544416.Cocul_01276"/>
<reference evidence="1 2" key="1">
    <citation type="submission" date="2015-10" db="EMBL/GenBank/DDBJ databases">
        <title>Corynebacteirum lowii and Corynebacterium oculi species nova, derived from human clinical disease and and emended description of Corynebacterium mastiditis.</title>
        <authorList>
            <person name="Bernard K."/>
            <person name="Pacheco A.L."/>
            <person name="Mcdougall C."/>
            <person name="Burtx T."/>
            <person name="Weibe D."/>
            <person name="Tyler S."/>
            <person name="Olson A.B."/>
            <person name="Cnockaert M."/>
            <person name="Eguchi H."/>
            <person name="Kuwahara T."/>
            <person name="Nakayama-Imaohji H."/>
            <person name="Boudewijins M."/>
            <person name="Van Hoecke F."/>
            <person name="Bernier A.-M."/>
            <person name="Vandamme P."/>
        </authorList>
    </citation>
    <scope>NUCLEOTIDE SEQUENCE [LARGE SCALE GENOMIC DNA]</scope>
    <source>
        <strain evidence="1 2">NML 130210</strain>
    </source>
</reference>
<proteinExistence type="predicted"/>
<dbReference type="AlphaFoldDB" id="A0A0N8VZP5"/>
<evidence type="ECO:0000313" key="1">
    <source>
        <dbReference type="EMBL" id="KQB84474.1"/>
    </source>
</evidence>
<comment type="caution">
    <text evidence="1">The sequence shown here is derived from an EMBL/GenBank/DDBJ whole genome shotgun (WGS) entry which is preliminary data.</text>
</comment>
<accession>A0A0N8VZP5</accession>
<dbReference type="EMBL" id="LKST01000002">
    <property type="protein sequence ID" value="KQB84474.1"/>
    <property type="molecule type" value="Genomic_DNA"/>
</dbReference>
<evidence type="ECO:0000313" key="2">
    <source>
        <dbReference type="Proteomes" id="UP000050517"/>
    </source>
</evidence>
<sequence>MSISKKKTRRKIKKSLRRILERATAYGIVMAIREAVKWLWIL</sequence>
<dbReference type="RefSeq" id="WP_281176066.1">
    <property type="nucleotide sequence ID" value="NZ_LKST01000002.1"/>
</dbReference>
<name>A0A0N8VZP5_9CORY</name>
<protein>
    <submittedName>
        <fullName evidence="1">Uncharacterized protein</fullName>
    </submittedName>
</protein>
<keyword evidence="2" id="KW-1185">Reference proteome</keyword>
<gene>
    <name evidence="1" type="ORF">Cocul_01276</name>
</gene>
<dbReference type="Proteomes" id="UP000050517">
    <property type="component" value="Unassembled WGS sequence"/>
</dbReference>
<organism evidence="1 2">
    <name type="scientific">Corynebacterium oculi</name>
    <dbReference type="NCBI Taxonomy" id="1544416"/>
    <lineage>
        <taxon>Bacteria</taxon>
        <taxon>Bacillati</taxon>
        <taxon>Actinomycetota</taxon>
        <taxon>Actinomycetes</taxon>
        <taxon>Mycobacteriales</taxon>
        <taxon>Corynebacteriaceae</taxon>
        <taxon>Corynebacterium</taxon>
    </lineage>
</organism>
<dbReference type="PATRIC" id="fig|1544416.3.peg.1281"/>